<dbReference type="InterPro" id="IPR040358">
    <property type="entry name" value="At4g22758-like"/>
</dbReference>
<dbReference type="STRING" id="3818.A0A445AT09"/>
<evidence type="ECO:0000313" key="3">
    <source>
        <dbReference type="Proteomes" id="UP000289738"/>
    </source>
</evidence>
<gene>
    <name evidence="2" type="ORF">Ahy_B01g053978</name>
</gene>
<evidence type="ECO:0000313" key="2">
    <source>
        <dbReference type="EMBL" id="RYR29556.1"/>
    </source>
</evidence>
<keyword evidence="3" id="KW-1185">Reference proteome</keyword>
<proteinExistence type="predicted"/>
<dbReference type="Gramene" id="arahy.Tifrunner.gnm2.ann2.Ah11g226700.1">
    <property type="protein sequence ID" value="arahy.Tifrunner.gnm2.ann2.Ah11g226700.1-CDS"/>
    <property type="gene ID" value="arahy.Tifrunner.gnm2.ann2.Ah11g226700"/>
</dbReference>
<dbReference type="OrthoDB" id="651546at2759"/>
<reference evidence="2 3" key="1">
    <citation type="submission" date="2019-01" db="EMBL/GenBank/DDBJ databases">
        <title>Sequencing of cultivated peanut Arachis hypogaea provides insights into genome evolution and oil improvement.</title>
        <authorList>
            <person name="Chen X."/>
        </authorList>
    </citation>
    <scope>NUCLEOTIDE SEQUENCE [LARGE SCALE GENOMIC DNA]</scope>
    <source>
        <strain evidence="3">cv. Fuhuasheng</strain>
        <tissue evidence="2">Leaves</tissue>
    </source>
</reference>
<name>A0A445AT09_ARAHY</name>
<accession>A0A445AT09</accession>
<feature type="domain" description="DUF7054" evidence="1">
    <location>
        <begin position="68"/>
        <end position="151"/>
    </location>
</feature>
<dbReference type="PANTHER" id="PTHR33270:SF7">
    <property type="entry name" value="SNRNP25 UBIQUITIN-LIKE DOMAIN-CONTAINING PROTEIN"/>
    <property type="match status" value="1"/>
</dbReference>
<protein>
    <recommendedName>
        <fullName evidence="1">DUF7054 domain-containing protein</fullName>
    </recommendedName>
</protein>
<comment type="caution">
    <text evidence="2">The sequence shown here is derived from an EMBL/GenBank/DDBJ whole genome shotgun (WGS) entry which is preliminary data.</text>
</comment>
<sequence>MTPIQQGHRRKLISDNGPLGFGRRIKLQNVLPEKNSGLIRTLVPTSLTPPRVPPFFAMQNGGNSPRRPAKLLVNVTLENSPGAMQVVIPAEDTVGDLVKAALAFYEKEKRRPFLKDTDPNRYDLHYSSFALESLERDEKVMNLGSRNFFLCPKALPPLPKKTCCSEKKNIAIDHVCPWMMFVHLLL</sequence>
<evidence type="ECO:0000259" key="1">
    <source>
        <dbReference type="Pfam" id="PF23156"/>
    </source>
</evidence>
<dbReference type="EMBL" id="SDMP01000011">
    <property type="protein sequence ID" value="RYR29556.1"/>
    <property type="molecule type" value="Genomic_DNA"/>
</dbReference>
<dbReference type="InterPro" id="IPR055482">
    <property type="entry name" value="DUF7054"/>
</dbReference>
<dbReference type="PANTHER" id="PTHR33270">
    <property type="entry name" value="BNAC05G50380D PROTEIN"/>
    <property type="match status" value="1"/>
</dbReference>
<organism evidence="2 3">
    <name type="scientific">Arachis hypogaea</name>
    <name type="common">Peanut</name>
    <dbReference type="NCBI Taxonomy" id="3818"/>
    <lineage>
        <taxon>Eukaryota</taxon>
        <taxon>Viridiplantae</taxon>
        <taxon>Streptophyta</taxon>
        <taxon>Embryophyta</taxon>
        <taxon>Tracheophyta</taxon>
        <taxon>Spermatophyta</taxon>
        <taxon>Magnoliopsida</taxon>
        <taxon>eudicotyledons</taxon>
        <taxon>Gunneridae</taxon>
        <taxon>Pentapetalae</taxon>
        <taxon>rosids</taxon>
        <taxon>fabids</taxon>
        <taxon>Fabales</taxon>
        <taxon>Fabaceae</taxon>
        <taxon>Papilionoideae</taxon>
        <taxon>50 kb inversion clade</taxon>
        <taxon>dalbergioids sensu lato</taxon>
        <taxon>Dalbergieae</taxon>
        <taxon>Pterocarpus clade</taxon>
        <taxon>Arachis</taxon>
    </lineage>
</organism>
<dbReference type="Proteomes" id="UP000289738">
    <property type="component" value="Chromosome B01"/>
</dbReference>
<dbReference type="AlphaFoldDB" id="A0A445AT09"/>
<dbReference type="Pfam" id="PF23156">
    <property type="entry name" value="DUF7054"/>
    <property type="match status" value="1"/>
</dbReference>